<evidence type="ECO:0000256" key="1">
    <source>
        <dbReference type="ARBA" id="ARBA00004123"/>
    </source>
</evidence>
<evidence type="ECO:0000313" key="6">
    <source>
        <dbReference type="Proteomes" id="UP000792457"/>
    </source>
</evidence>
<accession>A0A8K0P4S2</accession>
<evidence type="ECO:0000313" key="5">
    <source>
        <dbReference type="EMBL" id="KAG8233092.1"/>
    </source>
</evidence>
<dbReference type="InterPro" id="IPR051095">
    <property type="entry name" value="Dros_DevTransReg"/>
</dbReference>
<keyword evidence="2" id="KW-0539">Nucleus</keyword>
<dbReference type="PANTHER" id="PTHR23110">
    <property type="entry name" value="BTB DOMAIN TRANSCRIPTION FACTOR"/>
    <property type="match status" value="1"/>
</dbReference>
<dbReference type="InterPro" id="IPR000210">
    <property type="entry name" value="BTB/POZ_dom"/>
</dbReference>
<dbReference type="SMART" id="SM00225">
    <property type="entry name" value="BTB"/>
    <property type="match status" value="1"/>
</dbReference>
<keyword evidence="6" id="KW-1185">Reference proteome</keyword>
<feature type="compositionally biased region" description="Polar residues" evidence="3">
    <location>
        <begin position="242"/>
        <end position="278"/>
    </location>
</feature>
<feature type="compositionally biased region" description="Polar residues" evidence="3">
    <location>
        <begin position="185"/>
        <end position="211"/>
    </location>
</feature>
<sequence length="303" mass="31992">MNVQQFCLRWNNHQPNFVSVFTNLLHNESLVDVTLAAEGRQLRAHKVVLSACSSYFQSLFAANPCQHPIVILKDVKYADLKTMVDFMYYGEVNVSQDQLPSVLKTAEMLMIKGLADLPNIHKGGGVIETAAMLVKHEAAATSLGGDSHTWISTASDSQNRSISPSGSRPSSITPAMLKRKRLRKNSTGSGSTDRTSEDAATSDIQGESSPTLVKPLLCSGRSGSFGQGDNEAGLSSGGGSLRNSIMGTSTDSESGPPRNSSQEGESLNLTPTHGSSSDIGEGGPSMMEEPGMSGAVNTSLGVQ</sequence>
<dbReference type="Proteomes" id="UP000792457">
    <property type="component" value="Unassembled WGS sequence"/>
</dbReference>
<feature type="compositionally biased region" description="Low complexity" evidence="3">
    <location>
        <begin position="284"/>
        <end position="294"/>
    </location>
</feature>
<evidence type="ECO:0000256" key="2">
    <source>
        <dbReference type="ARBA" id="ARBA00023242"/>
    </source>
</evidence>
<comment type="caution">
    <text evidence="5">The sequence shown here is derived from an EMBL/GenBank/DDBJ whole genome shotgun (WGS) entry which is preliminary data.</text>
</comment>
<feature type="compositionally biased region" description="Polar residues" evidence="3">
    <location>
        <begin position="150"/>
        <end position="159"/>
    </location>
</feature>
<dbReference type="OrthoDB" id="10261408at2759"/>
<evidence type="ECO:0000256" key="3">
    <source>
        <dbReference type="SAM" id="MobiDB-lite"/>
    </source>
</evidence>
<feature type="domain" description="BTB" evidence="4">
    <location>
        <begin position="31"/>
        <end position="96"/>
    </location>
</feature>
<feature type="compositionally biased region" description="Low complexity" evidence="3">
    <location>
        <begin position="160"/>
        <end position="172"/>
    </location>
</feature>
<dbReference type="Pfam" id="PF00651">
    <property type="entry name" value="BTB"/>
    <property type="match status" value="1"/>
</dbReference>
<dbReference type="PANTHER" id="PTHR23110:SF81">
    <property type="entry name" value="BTB-PROTEIN-VII, ISOFORM F-RELATED"/>
    <property type="match status" value="1"/>
</dbReference>
<dbReference type="PROSITE" id="PS50097">
    <property type="entry name" value="BTB"/>
    <property type="match status" value="1"/>
</dbReference>
<comment type="subcellular location">
    <subcellularLocation>
        <location evidence="1">Nucleus</location>
    </subcellularLocation>
</comment>
<dbReference type="AlphaFoldDB" id="A0A8K0P4S2"/>
<reference evidence="5" key="1">
    <citation type="submission" date="2013-04" db="EMBL/GenBank/DDBJ databases">
        <authorList>
            <person name="Qu J."/>
            <person name="Murali S.C."/>
            <person name="Bandaranaike D."/>
            <person name="Bellair M."/>
            <person name="Blankenburg K."/>
            <person name="Chao H."/>
            <person name="Dinh H."/>
            <person name="Doddapaneni H."/>
            <person name="Downs B."/>
            <person name="Dugan-Rocha S."/>
            <person name="Elkadiri S."/>
            <person name="Gnanaolivu R.D."/>
            <person name="Hernandez B."/>
            <person name="Javaid M."/>
            <person name="Jayaseelan J.C."/>
            <person name="Lee S."/>
            <person name="Li M."/>
            <person name="Ming W."/>
            <person name="Munidasa M."/>
            <person name="Muniz J."/>
            <person name="Nguyen L."/>
            <person name="Ongeri F."/>
            <person name="Osuji N."/>
            <person name="Pu L.-L."/>
            <person name="Puazo M."/>
            <person name="Qu C."/>
            <person name="Quiroz J."/>
            <person name="Raj R."/>
            <person name="Weissenberger G."/>
            <person name="Xin Y."/>
            <person name="Zou X."/>
            <person name="Han Y."/>
            <person name="Richards S."/>
            <person name="Worley K."/>
            <person name="Muzny D."/>
            <person name="Gibbs R."/>
        </authorList>
    </citation>
    <scope>NUCLEOTIDE SEQUENCE</scope>
    <source>
        <strain evidence="5">Sampled in the wild</strain>
    </source>
</reference>
<dbReference type="SUPFAM" id="SSF54695">
    <property type="entry name" value="POZ domain"/>
    <property type="match status" value="1"/>
</dbReference>
<dbReference type="CDD" id="cd18315">
    <property type="entry name" value="BTB_POZ_BAB-like"/>
    <property type="match status" value="1"/>
</dbReference>
<dbReference type="InterPro" id="IPR011333">
    <property type="entry name" value="SKP1/BTB/POZ_sf"/>
</dbReference>
<reference evidence="5" key="2">
    <citation type="submission" date="2017-10" db="EMBL/GenBank/DDBJ databases">
        <title>Ladona fulva Genome sequencing and assembly.</title>
        <authorList>
            <person name="Murali S."/>
            <person name="Richards S."/>
            <person name="Bandaranaike D."/>
            <person name="Bellair M."/>
            <person name="Blankenburg K."/>
            <person name="Chao H."/>
            <person name="Dinh H."/>
            <person name="Doddapaneni H."/>
            <person name="Dugan-Rocha S."/>
            <person name="Elkadiri S."/>
            <person name="Gnanaolivu R."/>
            <person name="Hernandez B."/>
            <person name="Skinner E."/>
            <person name="Javaid M."/>
            <person name="Lee S."/>
            <person name="Li M."/>
            <person name="Ming W."/>
            <person name="Munidasa M."/>
            <person name="Muniz J."/>
            <person name="Nguyen L."/>
            <person name="Hughes D."/>
            <person name="Osuji N."/>
            <person name="Pu L.-L."/>
            <person name="Puazo M."/>
            <person name="Qu C."/>
            <person name="Quiroz J."/>
            <person name="Raj R."/>
            <person name="Weissenberger G."/>
            <person name="Xin Y."/>
            <person name="Zou X."/>
            <person name="Han Y."/>
            <person name="Worley K."/>
            <person name="Muzny D."/>
            <person name="Gibbs R."/>
        </authorList>
    </citation>
    <scope>NUCLEOTIDE SEQUENCE</scope>
    <source>
        <strain evidence="5">Sampled in the wild</strain>
    </source>
</reference>
<dbReference type="GO" id="GO:0006357">
    <property type="term" value="P:regulation of transcription by RNA polymerase II"/>
    <property type="evidence" value="ECO:0007669"/>
    <property type="project" value="TreeGrafter"/>
</dbReference>
<dbReference type="EMBL" id="KZ308686">
    <property type="protein sequence ID" value="KAG8233092.1"/>
    <property type="molecule type" value="Genomic_DNA"/>
</dbReference>
<gene>
    <name evidence="5" type="ORF">J437_LFUL013092</name>
</gene>
<dbReference type="Gene3D" id="3.30.710.10">
    <property type="entry name" value="Potassium Channel Kv1.1, Chain A"/>
    <property type="match status" value="1"/>
</dbReference>
<feature type="non-terminal residue" evidence="5">
    <location>
        <position position="1"/>
    </location>
</feature>
<feature type="region of interest" description="Disordered" evidence="3">
    <location>
        <begin position="150"/>
        <end position="303"/>
    </location>
</feature>
<proteinExistence type="predicted"/>
<dbReference type="GO" id="GO:0005634">
    <property type="term" value="C:nucleus"/>
    <property type="evidence" value="ECO:0007669"/>
    <property type="project" value="UniProtKB-SubCell"/>
</dbReference>
<protein>
    <recommendedName>
        <fullName evidence="4">BTB domain-containing protein</fullName>
    </recommendedName>
</protein>
<evidence type="ECO:0000259" key="4">
    <source>
        <dbReference type="PROSITE" id="PS50097"/>
    </source>
</evidence>
<name>A0A8K0P4S2_LADFU</name>
<organism evidence="5 6">
    <name type="scientific">Ladona fulva</name>
    <name type="common">Scarce chaser dragonfly</name>
    <name type="synonym">Libellula fulva</name>
    <dbReference type="NCBI Taxonomy" id="123851"/>
    <lineage>
        <taxon>Eukaryota</taxon>
        <taxon>Metazoa</taxon>
        <taxon>Ecdysozoa</taxon>
        <taxon>Arthropoda</taxon>
        <taxon>Hexapoda</taxon>
        <taxon>Insecta</taxon>
        <taxon>Pterygota</taxon>
        <taxon>Palaeoptera</taxon>
        <taxon>Odonata</taxon>
        <taxon>Epiprocta</taxon>
        <taxon>Anisoptera</taxon>
        <taxon>Libelluloidea</taxon>
        <taxon>Libellulidae</taxon>
        <taxon>Ladona</taxon>
    </lineage>
</organism>